<gene>
    <name evidence="5" type="primary">glnH</name>
    <name evidence="5" type="ORF">CB4_01451</name>
</gene>
<reference evidence="5 6" key="1">
    <citation type="submission" date="2015-12" db="EMBL/GenBank/DDBJ databases">
        <title>Genome sequence of Aneurinibacillus soli.</title>
        <authorList>
            <person name="Lee J.S."/>
            <person name="Lee K.C."/>
            <person name="Kim K.K."/>
            <person name="Lee B.W."/>
        </authorList>
    </citation>
    <scope>NUCLEOTIDE SEQUENCE [LARGE SCALE GENOMIC DNA]</scope>
    <source>
        <strain evidence="5 6">CB4</strain>
    </source>
</reference>
<proteinExistence type="inferred from homology"/>
<dbReference type="OrthoDB" id="9774451at2"/>
<dbReference type="Pfam" id="PF00497">
    <property type="entry name" value="SBP_bac_3"/>
    <property type="match status" value="1"/>
</dbReference>
<evidence type="ECO:0000313" key="6">
    <source>
        <dbReference type="Proteomes" id="UP000217696"/>
    </source>
</evidence>
<evidence type="ECO:0000256" key="3">
    <source>
        <dbReference type="ARBA" id="ARBA00022729"/>
    </source>
</evidence>
<dbReference type="InterPro" id="IPR018313">
    <property type="entry name" value="SBP_3_CS"/>
</dbReference>
<comment type="subcellular location">
    <subcellularLocation>
        <location evidence="1">Cell envelope</location>
    </subcellularLocation>
</comment>
<dbReference type="Gene3D" id="3.40.190.10">
    <property type="entry name" value="Periplasmic binding protein-like II"/>
    <property type="match status" value="2"/>
</dbReference>
<evidence type="ECO:0000256" key="2">
    <source>
        <dbReference type="ARBA" id="ARBA00010333"/>
    </source>
</evidence>
<dbReference type="SMART" id="SM00062">
    <property type="entry name" value="PBPb"/>
    <property type="match status" value="1"/>
</dbReference>
<dbReference type="PROSITE" id="PS51257">
    <property type="entry name" value="PROKAR_LIPOPROTEIN"/>
    <property type="match status" value="1"/>
</dbReference>
<keyword evidence="3" id="KW-0732">Signal</keyword>
<dbReference type="PANTHER" id="PTHR35936">
    <property type="entry name" value="MEMBRANE-BOUND LYTIC MUREIN TRANSGLYCOSYLASE F"/>
    <property type="match status" value="1"/>
</dbReference>
<protein>
    <submittedName>
        <fullName evidence="5">Glutamine-binding periplasmic protein</fullName>
    </submittedName>
</protein>
<evidence type="ECO:0000313" key="5">
    <source>
        <dbReference type="EMBL" id="BAU27282.1"/>
    </source>
</evidence>
<dbReference type="GO" id="GO:0030313">
    <property type="term" value="C:cell envelope"/>
    <property type="evidence" value="ECO:0007669"/>
    <property type="project" value="UniProtKB-SubCell"/>
</dbReference>
<accession>A0A0U5AYE3</accession>
<dbReference type="InterPro" id="IPR001638">
    <property type="entry name" value="Solute-binding_3/MltF_N"/>
</dbReference>
<dbReference type="PROSITE" id="PS01039">
    <property type="entry name" value="SBP_BACTERIAL_3"/>
    <property type="match status" value="1"/>
</dbReference>
<dbReference type="AlphaFoldDB" id="A0A0U5AYE3"/>
<dbReference type="Proteomes" id="UP000217696">
    <property type="component" value="Chromosome"/>
</dbReference>
<dbReference type="EMBL" id="AP017312">
    <property type="protein sequence ID" value="BAU27282.1"/>
    <property type="molecule type" value="Genomic_DNA"/>
</dbReference>
<evidence type="ECO:0000256" key="1">
    <source>
        <dbReference type="ARBA" id="ARBA00004196"/>
    </source>
</evidence>
<sequence>MKMWKRASISFLIVAMGALTAACGKTEEAKPAADSKKIVAVTHAQFPPFEYMSPDGKPEGFDVDVIKAIGKEVGLDVDVQDASFDGAQEQVKSGKAQIAIAAITINDKRKKQYAFSDPYFEAKQLIMVPEGSPVKSLKDVKDKRVGVQLSTTGALIAEGVLGKGNVNLKQFDDLPSAMDDLYNKRIDVVIGDNVPMLTQMKKTNKPGFITIEDPSMPKENYGIMMNQNDKAFVAKINEGLKKIKQNGTYSELYKKYFGQK</sequence>
<comment type="similarity">
    <text evidence="2 4">Belongs to the bacterial solute-binding protein 3 family.</text>
</comment>
<dbReference type="SUPFAM" id="SSF53850">
    <property type="entry name" value="Periplasmic binding protein-like II"/>
    <property type="match status" value="1"/>
</dbReference>
<dbReference type="KEGG" id="asoc:CB4_01451"/>
<organism evidence="5 6">
    <name type="scientific">Aneurinibacillus soli</name>
    <dbReference type="NCBI Taxonomy" id="1500254"/>
    <lineage>
        <taxon>Bacteria</taxon>
        <taxon>Bacillati</taxon>
        <taxon>Bacillota</taxon>
        <taxon>Bacilli</taxon>
        <taxon>Bacillales</taxon>
        <taxon>Paenibacillaceae</taxon>
        <taxon>Aneurinibacillus group</taxon>
        <taxon>Aneurinibacillus</taxon>
    </lineage>
</organism>
<name>A0A0U5AYE3_9BACL</name>
<keyword evidence="6" id="KW-1185">Reference proteome</keyword>
<dbReference type="PANTHER" id="PTHR35936:SF17">
    <property type="entry name" value="ARGININE-BINDING EXTRACELLULAR PROTEIN ARTP"/>
    <property type="match status" value="1"/>
</dbReference>
<dbReference type="RefSeq" id="WP_096464495.1">
    <property type="nucleotide sequence ID" value="NZ_AP017312.1"/>
</dbReference>
<evidence type="ECO:0000256" key="4">
    <source>
        <dbReference type="RuleBase" id="RU003744"/>
    </source>
</evidence>